<organism evidence="7 8">
    <name type="scientific">Candidatus Halomonas stercoripullorum</name>
    <dbReference type="NCBI Taxonomy" id="2838617"/>
    <lineage>
        <taxon>Bacteria</taxon>
        <taxon>Pseudomonadati</taxon>
        <taxon>Pseudomonadota</taxon>
        <taxon>Gammaproteobacteria</taxon>
        <taxon>Oceanospirillales</taxon>
        <taxon>Halomonadaceae</taxon>
        <taxon>Halomonas</taxon>
    </lineage>
</organism>
<evidence type="ECO:0000313" key="7">
    <source>
        <dbReference type="EMBL" id="HIX60690.1"/>
    </source>
</evidence>
<dbReference type="PIRSF" id="PIRSF019574">
    <property type="entry name" value="Periplasmic_polyamine_BP"/>
    <property type="match status" value="1"/>
</dbReference>
<evidence type="ECO:0000256" key="3">
    <source>
        <dbReference type="ARBA" id="ARBA00022729"/>
    </source>
</evidence>
<feature type="chain" id="PRO_5039478151" description="Putrescine-binding periplasmic protein" evidence="6">
    <location>
        <begin position="31"/>
        <end position="372"/>
    </location>
</feature>
<sequence length="372" mass="40529">MACQHRPSLMVALGSVALGSVALLGNVAQANEVRVYNWSDYIALDTLERFTEATGIRVVYDVYDSNEVLDAAMLSGRSGYDVVVPSNHYLTRHISAGVYRELDHDQLPNMVNLNPELMDDLASVDAGSRYSVPYMWGTNGIGYNVERVTAILGDDAPLDSWALLFDPEVTTALREGGCGISMLDSGDEMLAPAMAYLGLSPLSEESADLEAAGELITAVRDNVTYFHSSRYISDLANGEICVAAGYSGDVFQAADRAAEAGRDFTIDYIIPKEGAALWFDMLAIPADAPNPDNAHAFINFLLEPEVAASITEYVVYANPNVAANEFLDPDILNDTAIYPDQEVMDNLYIAEDKPLPVQRIHTRIWNRVKSGA</sequence>
<dbReference type="PANTHER" id="PTHR30222">
    <property type="entry name" value="SPERMIDINE/PUTRESCINE-BINDING PERIPLASMIC PROTEIN"/>
    <property type="match status" value="1"/>
</dbReference>
<keyword evidence="2 5" id="KW-0813">Transport</keyword>
<dbReference type="SUPFAM" id="SSF53850">
    <property type="entry name" value="Periplasmic binding protein-like II"/>
    <property type="match status" value="1"/>
</dbReference>
<dbReference type="EMBL" id="DXFC01000014">
    <property type="protein sequence ID" value="HIX60690.1"/>
    <property type="molecule type" value="Genomic_DNA"/>
</dbReference>
<feature type="signal peptide" evidence="6">
    <location>
        <begin position="1"/>
        <end position="30"/>
    </location>
</feature>
<keyword evidence="4 5" id="KW-0574">Periplasm</keyword>
<evidence type="ECO:0000256" key="5">
    <source>
        <dbReference type="PIRNR" id="PIRNR019574"/>
    </source>
</evidence>
<dbReference type="PRINTS" id="PR00909">
    <property type="entry name" value="SPERMDNBNDNG"/>
</dbReference>
<evidence type="ECO:0000256" key="1">
    <source>
        <dbReference type="ARBA" id="ARBA00004418"/>
    </source>
</evidence>
<gene>
    <name evidence="7" type="ORF">H9854_00390</name>
</gene>
<dbReference type="GO" id="GO:0042597">
    <property type="term" value="C:periplasmic space"/>
    <property type="evidence" value="ECO:0007669"/>
    <property type="project" value="UniProtKB-SubCell"/>
</dbReference>
<accession>A0A9D1WKC8</accession>
<protein>
    <recommendedName>
        <fullName evidence="5">Putrescine-binding periplasmic protein</fullName>
    </recommendedName>
</protein>
<dbReference type="InterPro" id="IPR006059">
    <property type="entry name" value="SBP"/>
</dbReference>
<evidence type="ECO:0000256" key="4">
    <source>
        <dbReference type="ARBA" id="ARBA00022764"/>
    </source>
</evidence>
<dbReference type="GO" id="GO:0019808">
    <property type="term" value="F:polyamine binding"/>
    <property type="evidence" value="ECO:0007669"/>
    <property type="project" value="InterPro"/>
</dbReference>
<dbReference type="InterPro" id="IPR001188">
    <property type="entry name" value="Sperm_putr-bd"/>
</dbReference>
<reference evidence="7" key="2">
    <citation type="submission" date="2021-04" db="EMBL/GenBank/DDBJ databases">
        <authorList>
            <person name="Gilroy R."/>
        </authorList>
    </citation>
    <scope>NUCLEOTIDE SEQUENCE</scope>
    <source>
        <strain evidence="7">1193</strain>
    </source>
</reference>
<evidence type="ECO:0000256" key="6">
    <source>
        <dbReference type="SAM" id="SignalP"/>
    </source>
</evidence>
<evidence type="ECO:0000313" key="8">
    <source>
        <dbReference type="Proteomes" id="UP000824248"/>
    </source>
</evidence>
<dbReference type="Gene3D" id="3.40.190.10">
    <property type="entry name" value="Periplasmic binding protein-like II"/>
    <property type="match status" value="2"/>
</dbReference>
<dbReference type="Pfam" id="PF13416">
    <property type="entry name" value="SBP_bac_8"/>
    <property type="match status" value="1"/>
</dbReference>
<keyword evidence="3 6" id="KW-0732">Signal</keyword>
<dbReference type="CDD" id="cd13659">
    <property type="entry name" value="PBP2_PotF"/>
    <property type="match status" value="1"/>
</dbReference>
<comment type="subcellular location">
    <subcellularLocation>
        <location evidence="1 5">Periplasm</location>
    </subcellularLocation>
</comment>
<comment type="caution">
    <text evidence="7">The sequence shown here is derived from an EMBL/GenBank/DDBJ whole genome shotgun (WGS) entry which is preliminary data.</text>
</comment>
<comment type="similarity">
    <text evidence="5">Belongs to the bacterial solute-binding protein PotD/PotF family.</text>
</comment>
<dbReference type="AlphaFoldDB" id="A0A9D1WKC8"/>
<comment type="function">
    <text evidence="5">Required for the activity of the bacterial periplasmic transport system of putrescine.</text>
</comment>
<proteinExistence type="inferred from homology"/>
<reference evidence="7" key="1">
    <citation type="journal article" date="2021" name="PeerJ">
        <title>Extensive microbial diversity within the chicken gut microbiome revealed by metagenomics and culture.</title>
        <authorList>
            <person name="Gilroy R."/>
            <person name="Ravi A."/>
            <person name="Getino M."/>
            <person name="Pursley I."/>
            <person name="Horton D.L."/>
            <person name="Alikhan N.F."/>
            <person name="Baker D."/>
            <person name="Gharbi K."/>
            <person name="Hall N."/>
            <person name="Watson M."/>
            <person name="Adriaenssens E.M."/>
            <person name="Foster-Nyarko E."/>
            <person name="Jarju S."/>
            <person name="Secka A."/>
            <person name="Antonio M."/>
            <person name="Oren A."/>
            <person name="Chaudhuri R.R."/>
            <person name="La Ragione R."/>
            <person name="Hildebrand F."/>
            <person name="Pallen M.J."/>
        </authorList>
    </citation>
    <scope>NUCLEOTIDE SEQUENCE</scope>
    <source>
        <strain evidence="7">1193</strain>
    </source>
</reference>
<dbReference type="Proteomes" id="UP000824248">
    <property type="component" value="Unassembled WGS sequence"/>
</dbReference>
<name>A0A9D1WKC8_9GAMM</name>
<dbReference type="GO" id="GO:0015846">
    <property type="term" value="P:polyamine transport"/>
    <property type="evidence" value="ECO:0007669"/>
    <property type="project" value="InterPro"/>
</dbReference>
<dbReference type="PANTHER" id="PTHR30222:SF12">
    <property type="entry name" value="NORSPERMIDINE SENSOR"/>
    <property type="match status" value="1"/>
</dbReference>
<evidence type="ECO:0000256" key="2">
    <source>
        <dbReference type="ARBA" id="ARBA00022448"/>
    </source>
</evidence>